<dbReference type="EMBL" id="KN847525">
    <property type="protein sequence ID" value="KIV88786.1"/>
    <property type="molecule type" value="Genomic_DNA"/>
</dbReference>
<feature type="compositionally biased region" description="Basic residues" evidence="1">
    <location>
        <begin position="81"/>
        <end position="104"/>
    </location>
</feature>
<dbReference type="RefSeq" id="XP_016220360.1">
    <property type="nucleotide sequence ID" value="XM_016373449.1"/>
</dbReference>
<feature type="signal peptide" evidence="2">
    <location>
        <begin position="1"/>
        <end position="18"/>
    </location>
</feature>
<name>A0A0D1XKQ5_EXOME</name>
<proteinExistence type="predicted"/>
<dbReference type="Proteomes" id="UP000054302">
    <property type="component" value="Unassembled WGS sequence"/>
</dbReference>
<dbReference type="OrthoDB" id="10458303at2759"/>
<gene>
    <name evidence="3" type="ORF">PV10_08430</name>
</gene>
<dbReference type="GeneID" id="27326275"/>
<evidence type="ECO:0008006" key="5">
    <source>
        <dbReference type="Google" id="ProtNLM"/>
    </source>
</evidence>
<keyword evidence="2" id="KW-0732">Signal</keyword>
<dbReference type="VEuPathDB" id="FungiDB:PV10_08430"/>
<evidence type="ECO:0000313" key="3">
    <source>
        <dbReference type="EMBL" id="KIV88786.1"/>
    </source>
</evidence>
<reference evidence="3 4" key="1">
    <citation type="submission" date="2015-01" db="EMBL/GenBank/DDBJ databases">
        <title>The Genome Sequence of Exophiala mesophila CBS40295.</title>
        <authorList>
            <consortium name="The Broad Institute Genomics Platform"/>
            <person name="Cuomo C."/>
            <person name="de Hoog S."/>
            <person name="Gorbushina A."/>
            <person name="Stielow B."/>
            <person name="Teixiera M."/>
            <person name="Abouelleil A."/>
            <person name="Chapman S.B."/>
            <person name="Priest M."/>
            <person name="Young S.K."/>
            <person name="Wortman J."/>
            <person name="Nusbaum C."/>
            <person name="Birren B."/>
        </authorList>
    </citation>
    <scope>NUCLEOTIDE SEQUENCE [LARGE SCALE GENOMIC DNA]</scope>
    <source>
        <strain evidence="3 4">CBS 40295</strain>
    </source>
</reference>
<feature type="compositionally biased region" description="Basic and acidic residues" evidence="1">
    <location>
        <begin position="140"/>
        <end position="153"/>
    </location>
</feature>
<dbReference type="AlphaFoldDB" id="A0A0D1XKQ5"/>
<feature type="compositionally biased region" description="Basic and acidic residues" evidence="1">
    <location>
        <begin position="68"/>
        <end position="80"/>
    </location>
</feature>
<evidence type="ECO:0000256" key="2">
    <source>
        <dbReference type="SAM" id="SignalP"/>
    </source>
</evidence>
<evidence type="ECO:0000256" key="1">
    <source>
        <dbReference type="SAM" id="MobiDB-lite"/>
    </source>
</evidence>
<accession>A0A0D1XKQ5</accession>
<protein>
    <recommendedName>
        <fullName evidence="5">BZIP domain-containing protein</fullName>
    </recommendedName>
</protein>
<feature type="region of interest" description="Disordered" evidence="1">
    <location>
        <begin position="50"/>
        <end position="191"/>
    </location>
</feature>
<sequence>MKTTALMMSALLAGVTLALPAPTNGGSNDLQTRDTNLDASLQHKYFARDIGLPDKREVENGEVQNLARDVDAAEKSEDDKRKKRSNALSTRRRRHRRRSPKKNTKTSDTDSDTDSHDDTDSESDSEKKHRKRALAVKKARQAEKRAVEKRNDDTSDSPSSASSPNSDSPDTSDSGPSGPSSASDTSDSDIN</sequence>
<dbReference type="HOGENOM" id="CLU_1421429_0_0_1"/>
<evidence type="ECO:0000313" key="4">
    <source>
        <dbReference type="Proteomes" id="UP000054302"/>
    </source>
</evidence>
<feature type="chain" id="PRO_5002251407" description="BZIP domain-containing protein" evidence="2">
    <location>
        <begin position="19"/>
        <end position="191"/>
    </location>
</feature>
<feature type="compositionally biased region" description="Low complexity" evidence="1">
    <location>
        <begin position="156"/>
        <end position="185"/>
    </location>
</feature>
<feature type="compositionally biased region" description="Basic residues" evidence="1">
    <location>
        <begin position="128"/>
        <end position="139"/>
    </location>
</feature>
<keyword evidence="4" id="KW-1185">Reference proteome</keyword>
<organism evidence="3 4">
    <name type="scientific">Exophiala mesophila</name>
    <name type="common">Black yeast-like fungus</name>
    <dbReference type="NCBI Taxonomy" id="212818"/>
    <lineage>
        <taxon>Eukaryota</taxon>
        <taxon>Fungi</taxon>
        <taxon>Dikarya</taxon>
        <taxon>Ascomycota</taxon>
        <taxon>Pezizomycotina</taxon>
        <taxon>Eurotiomycetes</taxon>
        <taxon>Chaetothyriomycetidae</taxon>
        <taxon>Chaetothyriales</taxon>
        <taxon>Herpotrichiellaceae</taxon>
        <taxon>Exophiala</taxon>
    </lineage>
</organism>
<feature type="compositionally biased region" description="Basic and acidic residues" evidence="1">
    <location>
        <begin position="105"/>
        <end position="118"/>
    </location>
</feature>